<comment type="subcellular location">
    <subcellularLocation>
        <location evidence="2">Cytoplasmic vesicle</location>
        <location evidence="2">COPI-coated vesicle membrane</location>
        <topology evidence="2">Peripheral membrane protein</topology>
        <orientation evidence="2">Cytoplasmic side</orientation>
    </subcellularLocation>
    <subcellularLocation>
        <location evidence="1">Golgi apparatus membrane</location>
        <topology evidence="1">Peripheral membrane protein</topology>
        <orientation evidence="1">Cytoplasmic side</orientation>
    </subcellularLocation>
</comment>
<reference evidence="12 13" key="1">
    <citation type="journal article" date="2018" name="Elife">
        <title>Functional genomics of lipid metabolism in the oleaginous yeast Rhodosporidium toruloides.</title>
        <authorList>
            <person name="Coradetti S.T."/>
            <person name="Pinel D."/>
            <person name="Geiselman G."/>
            <person name="Ito M."/>
            <person name="Mondo S."/>
            <person name="Reilly M.C."/>
            <person name="Cheng Y.F."/>
            <person name="Bauer S."/>
            <person name="Grigoriev I."/>
            <person name="Gladden J.M."/>
            <person name="Simmons B.A."/>
            <person name="Brem R."/>
            <person name="Arkin A.P."/>
            <person name="Skerker J.M."/>
        </authorList>
    </citation>
    <scope>NUCLEOTIDE SEQUENCE [LARGE SCALE GENOMIC DNA]</scope>
    <source>
        <strain evidence="12 13">NBRC 0880</strain>
    </source>
</reference>
<dbReference type="Gene3D" id="1.25.40.10">
    <property type="entry name" value="Tetratricopeptide repeat domain"/>
    <property type="match status" value="1"/>
</dbReference>
<dbReference type="InterPro" id="IPR019734">
    <property type="entry name" value="TPR_rpt"/>
</dbReference>
<dbReference type="GO" id="GO:0000139">
    <property type="term" value="C:Golgi membrane"/>
    <property type="evidence" value="ECO:0007669"/>
    <property type="project" value="UniProtKB-SubCell"/>
</dbReference>
<keyword evidence="4" id="KW-0813">Transport</keyword>
<evidence type="ECO:0000256" key="4">
    <source>
        <dbReference type="ARBA" id="ARBA00022448"/>
    </source>
</evidence>
<name>A0A2T0ABK5_RHOTO</name>
<keyword evidence="6" id="KW-0931">ER-Golgi transport</keyword>
<comment type="similarity">
    <text evidence="3">Belongs to the COPE family.</text>
</comment>
<dbReference type="OrthoDB" id="310217at2759"/>
<evidence type="ECO:0000256" key="6">
    <source>
        <dbReference type="ARBA" id="ARBA00022892"/>
    </source>
</evidence>
<keyword evidence="7" id="KW-0653">Protein transport</keyword>
<keyword evidence="9" id="KW-0472">Membrane</keyword>
<dbReference type="InterPro" id="IPR011990">
    <property type="entry name" value="TPR-like_helical_dom_sf"/>
</dbReference>
<dbReference type="EMBL" id="LCTV02000005">
    <property type="protein sequence ID" value="PRQ75393.1"/>
    <property type="molecule type" value="Genomic_DNA"/>
</dbReference>
<dbReference type="GO" id="GO:0006888">
    <property type="term" value="P:endoplasmic reticulum to Golgi vesicle-mediated transport"/>
    <property type="evidence" value="ECO:0007669"/>
    <property type="project" value="TreeGrafter"/>
</dbReference>
<accession>A0A2T0ABK5</accession>
<evidence type="ECO:0000256" key="5">
    <source>
        <dbReference type="ARBA" id="ARBA00022490"/>
    </source>
</evidence>
<dbReference type="Pfam" id="PF04733">
    <property type="entry name" value="Coatomer_E"/>
    <property type="match status" value="1"/>
</dbReference>
<dbReference type="SUPFAM" id="SSF48452">
    <property type="entry name" value="TPR-like"/>
    <property type="match status" value="1"/>
</dbReference>
<dbReference type="Proteomes" id="UP000239560">
    <property type="component" value="Unassembled WGS sequence"/>
</dbReference>
<feature type="repeat" description="TPR" evidence="11">
    <location>
        <begin position="217"/>
        <end position="250"/>
    </location>
</feature>
<proteinExistence type="inferred from homology"/>
<keyword evidence="8" id="KW-0333">Golgi apparatus</keyword>
<organism evidence="12 13">
    <name type="scientific">Rhodotorula toruloides</name>
    <name type="common">Yeast</name>
    <name type="synonym">Rhodosporidium toruloides</name>
    <dbReference type="NCBI Taxonomy" id="5286"/>
    <lineage>
        <taxon>Eukaryota</taxon>
        <taxon>Fungi</taxon>
        <taxon>Dikarya</taxon>
        <taxon>Basidiomycota</taxon>
        <taxon>Pucciniomycotina</taxon>
        <taxon>Microbotryomycetes</taxon>
        <taxon>Sporidiobolales</taxon>
        <taxon>Sporidiobolaceae</taxon>
        <taxon>Rhodotorula</taxon>
    </lineage>
</organism>
<sequence length="311" mass="32989">MDSDSYYIVQLFQQGSYRAAIAAYQELASPSPLLSLYAARSHLALTPPAVQPALSLLSSLPQTLDTRAITALAHYLQGETESAVGDLEELLADLGDQGLEEAEETEGRFVRGVIGTVWVLEGEERREEGIEILREAVELGKDQECLGILSHLYISLNLPHLSSALLSSPSVTAFTSDSLLSQLLVARSNLATGPANKYQDAYYVFDEIKGMQGGRGEGVLAGVAVAQAALGRWEEARDATNEALEMNPTHPTSLANSAALALHTGKTAAAADEIIAQLRAADASHPLVADLEAKSSLFDDAASRFAPAVTA</sequence>
<evidence type="ECO:0000313" key="12">
    <source>
        <dbReference type="EMBL" id="PRQ75393.1"/>
    </source>
</evidence>
<dbReference type="GO" id="GO:0015031">
    <property type="term" value="P:protein transport"/>
    <property type="evidence" value="ECO:0007669"/>
    <property type="project" value="UniProtKB-KW"/>
</dbReference>
<evidence type="ECO:0000256" key="7">
    <source>
        <dbReference type="ARBA" id="ARBA00022927"/>
    </source>
</evidence>
<dbReference type="GO" id="GO:0030126">
    <property type="term" value="C:COPI vesicle coat"/>
    <property type="evidence" value="ECO:0007669"/>
    <property type="project" value="TreeGrafter"/>
</dbReference>
<dbReference type="AlphaFoldDB" id="A0A2T0ABK5"/>
<dbReference type="PANTHER" id="PTHR10805">
    <property type="entry name" value="COATOMER SUBUNIT EPSILON"/>
    <property type="match status" value="1"/>
</dbReference>
<evidence type="ECO:0000256" key="11">
    <source>
        <dbReference type="PROSITE-ProRule" id="PRU00339"/>
    </source>
</evidence>
<keyword evidence="11" id="KW-0802">TPR repeat</keyword>
<evidence type="ECO:0000256" key="8">
    <source>
        <dbReference type="ARBA" id="ARBA00023034"/>
    </source>
</evidence>
<evidence type="ECO:0000256" key="3">
    <source>
        <dbReference type="ARBA" id="ARBA00008827"/>
    </source>
</evidence>
<evidence type="ECO:0000256" key="10">
    <source>
        <dbReference type="ARBA" id="ARBA00023329"/>
    </source>
</evidence>
<dbReference type="PANTHER" id="PTHR10805:SF0">
    <property type="entry name" value="COATOMER SUBUNIT EPSILON"/>
    <property type="match status" value="1"/>
</dbReference>
<protein>
    <submittedName>
        <fullName evidence="12">Uncharacterized protein</fullName>
    </submittedName>
</protein>
<dbReference type="GO" id="GO:0006891">
    <property type="term" value="P:intra-Golgi vesicle-mediated transport"/>
    <property type="evidence" value="ECO:0007669"/>
    <property type="project" value="TreeGrafter"/>
</dbReference>
<gene>
    <name evidence="12" type="ORF">AAT19DRAFT_14415</name>
</gene>
<evidence type="ECO:0000313" key="13">
    <source>
        <dbReference type="Proteomes" id="UP000239560"/>
    </source>
</evidence>
<dbReference type="InterPro" id="IPR006822">
    <property type="entry name" value="Coatomer_esu"/>
</dbReference>
<dbReference type="GO" id="GO:0006890">
    <property type="term" value="P:retrograde vesicle-mediated transport, Golgi to endoplasmic reticulum"/>
    <property type="evidence" value="ECO:0007669"/>
    <property type="project" value="InterPro"/>
</dbReference>
<dbReference type="PROSITE" id="PS50005">
    <property type="entry name" value="TPR"/>
    <property type="match status" value="1"/>
</dbReference>
<evidence type="ECO:0000256" key="9">
    <source>
        <dbReference type="ARBA" id="ARBA00023136"/>
    </source>
</evidence>
<evidence type="ECO:0000256" key="2">
    <source>
        <dbReference type="ARBA" id="ARBA00004347"/>
    </source>
</evidence>
<keyword evidence="5" id="KW-0963">Cytoplasm</keyword>
<keyword evidence="10" id="KW-0968">Cytoplasmic vesicle</keyword>
<dbReference type="GO" id="GO:0005198">
    <property type="term" value="F:structural molecule activity"/>
    <property type="evidence" value="ECO:0007669"/>
    <property type="project" value="InterPro"/>
</dbReference>
<comment type="caution">
    <text evidence="12">The sequence shown here is derived from an EMBL/GenBank/DDBJ whole genome shotgun (WGS) entry which is preliminary data.</text>
</comment>
<evidence type="ECO:0000256" key="1">
    <source>
        <dbReference type="ARBA" id="ARBA00004255"/>
    </source>
</evidence>